<dbReference type="AlphaFoldDB" id="A0A8J3UUQ7"/>
<reference evidence="2" key="1">
    <citation type="submission" date="2021-01" db="EMBL/GenBank/DDBJ databases">
        <title>Whole genome shotgun sequence of Planotetraspora silvatica NBRC 100141.</title>
        <authorList>
            <person name="Komaki H."/>
            <person name="Tamura T."/>
        </authorList>
    </citation>
    <scope>NUCLEOTIDE SEQUENCE</scope>
    <source>
        <strain evidence="2">NBRC 100141</strain>
    </source>
</reference>
<dbReference type="Proteomes" id="UP000644610">
    <property type="component" value="Unassembled WGS sequence"/>
</dbReference>
<dbReference type="SUPFAM" id="SSF49363">
    <property type="entry name" value="Purple acid phosphatase, N-terminal domain"/>
    <property type="match status" value="1"/>
</dbReference>
<dbReference type="GO" id="GO:0046872">
    <property type="term" value="F:metal ion binding"/>
    <property type="evidence" value="ECO:0007669"/>
    <property type="project" value="InterPro"/>
</dbReference>
<dbReference type="EMBL" id="BOOQ01000007">
    <property type="protein sequence ID" value="GII44910.1"/>
    <property type="molecule type" value="Genomic_DNA"/>
</dbReference>
<protein>
    <recommendedName>
        <fullName evidence="1">Purple acid phosphatase N-terminal domain-containing protein</fullName>
    </recommendedName>
</protein>
<evidence type="ECO:0000313" key="2">
    <source>
        <dbReference type="EMBL" id="GII44910.1"/>
    </source>
</evidence>
<evidence type="ECO:0000313" key="3">
    <source>
        <dbReference type="Proteomes" id="UP000644610"/>
    </source>
</evidence>
<dbReference type="PANTHER" id="PTHR45867">
    <property type="entry name" value="PURPLE ACID PHOSPHATASE"/>
    <property type="match status" value="1"/>
</dbReference>
<dbReference type="InterPro" id="IPR015914">
    <property type="entry name" value="PAPs_N"/>
</dbReference>
<comment type="caution">
    <text evidence="2">The sequence shown here is derived from an EMBL/GenBank/DDBJ whole genome shotgun (WGS) entry which is preliminary data.</text>
</comment>
<dbReference type="InterPro" id="IPR008963">
    <property type="entry name" value="Purple_acid_Pase-like_N"/>
</dbReference>
<feature type="domain" description="Purple acid phosphatase N-terminal" evidence="1">
    <location>
        <begin position="97"/>
        <end position="180"/>
    </location>
</feature>
<organism evidence="2 3">
    <name type="scientific">Planotetraspora silvatica</name>
    <dbReference type="NCBI Taxonomy" id="234614"/>
    <lineage>
        <taxon>Bacteria</taxon>
        <taxon>Bacillati</taxon>
        <taxon>Actinomycetota</taxon>
        <taxon>Actinomycetes</taxon>
        <taxon>Streptosporangiales</taxon>
        <taxon>Streptosporangiaceae</taxon>
        <taxon>Planotetraspora</taxon>
    </lineage>
</organism>
<dbReference type="PANTHER" id="PTHR45867:SF3">
    <property type="entry name" value="ACID PHOSPHATASE TYPE 7"/>
    <property type="match status" value="1"/>
</dbReference>
<gene>
    <name evidence="2" type="ORF">Psi02_13340</name>
</gene>
<dbReference type="Gene3D" id="2.60.40.380">
    <property type="entry name" value="Purple acid phosphatase-like, N-terminal"/>
    <property type="match status" value="1"/>
</dbReference>
<sequence length="189" mass="20170">MLDCFAAISKVSFIPWSSWRASVHGFACNERAIVDTTHDEEKPNGLSRRSALGLLGSFGAGAASIPMLSATPAAAETGFDAPAFISTPDTGGASPVQGLHLTFGADPSTQMVVSWITDGRVKRPRVMYGTLEHGFGSHADATTLTYVDGKSGRTVYVHHAQLNRLKPGTEYVYMVSHDGAAPRTRRTMT</sequence>
<dbReference type="Pfam" id="PF16656">
    <property type="entry name" value="Pur_ac_phosph_N"/>
    <property type="match status" value="1"/>
</dbReference>
<accession>A0A8J3UUQ7</accession>
<evidence type="ECO:0000259" key="1">
    <source>
        <dbReference type="Pfam" id="PF16656"/>
    </source>
</evidence>
<name>A0A8J3UUQ7_9ACTN</name>
<dbReference type="GO" id="GO:0003993">
    <property type="term" value="F:acid phosphatase activity"/>
    <property type="evidence" value="ECO:0007669"/>
    <property type="project" value="InterPro"/>
</dbReference>
<proteinExistence type="predicted"/>
<keyword evidence="3" id="KW-1185">Reference proteome</keyword>